<evidence type="ECO:0000256" key="1">
    <source>
        <dbReference type="ARBA" id="ARBA00004429"/>
    </source>
</evidence>
<sequence>MGQFNYVARDRQGKKRTGVIQADKKAAVGPLLREKGLRLLEVHQKRETIWSQDIYLGAPVKLADFVIYLRQFSTLIKAGVTIVDSTKILIDQTESKVLKKTLAQVEVDLREGNPLSSAYGKHPKIFSSLFTNMVHAGEVSGSLEETLEEMADYFERQQRTRQKVKSAMTYPIVIGILALVVVTFLLISIVPTFVGMFDQFGGELPAITKFVMAASDWMIGQWWLLLLMIIGVVVGLYAMQQKRDMKFYLDYALLKMPIFGKLFRKALLARMTRTLSSLLGNSVTILQAMTLTEKVIENEVIARVLRKSRTTLEQGRSMTEPMIKHWAFPPLVTQMIAVGEKTGSLDEMLGKIADFYESEVETATDQLKSLIEPLLIVFLAGIIGVIVLSIMVPMFEIFNNVN</sequence>
<dbReference type="InterPro" id="IPR001992">
    <property type="entry name" value="T2SS_GspF/T4SS_PilC_CS"/>
</dbReference>
<dbReference type="PANTHER" id="PTHR30012:SF0">
    <property type="entry name" value="TYPE II SECRETION SYSTEM PROTEIN F-RELATED"/>
    <property type="match status" value="1"/>
</dbReference>
<keyword evidence="7 10" id="KW-1133">Transmembrane helix</keyword>
<dbReference type="Pfam" id="PF00482">
    <property type="entry name" value="T2SSF"/>
    <property type="match status" value="2"/>
</dbReference>
<evidence type="ECO:0000256" key="5">
    <source>
        <dbReference type="ARBA" id="ARBA00022519"/>
    </source>
</evidence>
<evidence type="ECO:0000256" key="9">
    <source>
        <dbReference type="RuleBase" id="RU003923"/>
    </source>
</evidence>
<evidence type="ECO:0000256" key="2">
    <source>
        <dbReference type="ARBA" id="ARBA00005745"/>
    </source>
</evidence>
<feature type="domain" description="Type II secretion system protein GspF" evidence="11">
    <location>
        <begin position="68"/>
        <end position="191"/>
    </location>
</feature>
<dbReference type="AlphaFoldDB" id="A0A841Q9I4"/>
<keyword evidence="5" id="KW-0997">Cell inner membrane</keyword>
<dbReference type="Proteomes" id="UP000581688">
    <property type="component" value="Unassembled WGS sequence"/>
</dbReference>
<dbReference type="FunFam" id="1.20.81.30:FF:000001">
    <property type="entry name" value="Type II secretion system protein F"/>
    <property type="match status" value="2"/>
</dbReference>
<dbReference type="PRINTS" id="PR00812">
    <property type="entry name" value="BCTERIALGSPF"/>
</dbReference>
<organism evidence="12 13">
    <name type="scientific">Salirhabdus euzebyi</name>
    <dbReference type="NCBI Taxonomy" id="394506"/>
    <lineage>
        <taxon>Bacteria</taxon>
        <taxon>Bacillati</taxon>
        <taxon>Bacillota</taxon>
        <taxon>Bacilli</taxon>
        <taxon>Bacillales</taxon>
        <taxon>Bacillaceae</taxon>
        <taxon>Salirhabdus</taxon>
    </lineage>
</organism>
<keyword evidence="13" id="KW-1185">Reference proteome</keyword>
<dbReference type="PROSITE" id="PS00874">
    <property type="entry name" value="T2SP_F"/>
    <property type="match status" value="1"/>
</dbReference>
<evidence type="ECO:0000259" key="11">
    <source>
        <dbReference type="Pfam" id="PF00482"/>
    </source>
</evidence>
<evidence type="ECO:0000256" key="4">
    <source>
        <dbReference type="ARBA" id="ARBA00022475"/>
    </source>
</evidence>
<keyword evidence="3 9" id="KW-0813">Transport</keyword>
<dbReference type="RefSeq" id="WP_174497532.1">
    <property type="nucleotide sequence ID" value="NZ_CADDWK010000016.1"/>
</dbReference>
<dbReference type="EMBL" id="JACHGH010000015">
    <property type="protein sequence ID" value="MBB6455056.1"/>
    <property type="molecule type" value="Genomic_DNA"/>
</dbReference>
<comment type="similarity">
    <text evidence="2 9">Belongs to the GSP F family.</text>
</comment>
<evidence type="ECO:0000256" key="3">
    <source>
        <dbReference type="ARBA" id="ARBA00022448"/>
    </source>
</evidence>
<evidence type="ECO:0000256" key="7">
    <source>
        <dbReference type="ARBA" id="ARBA00022989"/>
    </source>
</evidence>
<dbReference type="PANTHER" id="PTHR30012">
    <property type="entry name" value="GENERAL SECRETION PATHWAY PROTEIN"/>
    <property type="match status" value="1"/>
</dbReference>
<name>A0A841Q9I4_9BACI</name>
<dbReference type="GO" id="GO:0005886">
    <property type="term" value="C:plasma membrane"/>
    <property type="evidence" value="ECO:0007669"/>
    <property type="project" value="UniProtKB-SubCell"/>
</dbReference>
<accession>A0A841Q9I4</accession>
<dbReference type="Gene3D" id="1.20.81.30">
    <property type="entry name" value="Type II secretion system (T2SS), domain F"/>
    <property type="match status" value="2"/>
</dbReference>
<evidence type="ECO:0000313" key="12">
    <source>
        <dbReference type="EMBL" id="MBB6455056.1"/>
    </source>
</evidence>
<feature type="transmembrane region" description="Helical" evidence="10">
    <location>
        <begin position="217"/>
        <end position="239"/>
    </location>
</feature>
<dbReference type="InterPro" id="IPR018076">
    <property type="entry name" value="T2SS_GspF_dom"/>
</dbReference>
<evidence type="ECO:0000313" key="13">
    <source>
        <dbReference type="Proteomes" id="UP000581688"/>
    </source>
</evidence>
<dbReference type="InterPro" id="IPR003004">
    <property type="entry name" value="GspF/PilC"/>
</dbReference>
<comment type="caution">
    <text evidence="12">The sequence shown here is derived from an EMBL/GenBank/DDBJ whole genome shotgun (WGS) entry which is preliminary data.</text>
</comment>
<dbReference type="InterPro" id="IPR042094">
    <property type="entry name" value="T2SS_GspF_sf"/>
</dbReference>
<gene>
    <name evidence="12" type="ORF">HNQ94_003551</name>
</gene>
<reference evidence="12 13" key="1">
    <citation type="submission" date="2020-08" db="EMBL/GenBank/DDBJ databases">
        <title>Genomic Encyclopedia of Type Strains, Phase IV (KMG-IV): sequencing the most valuable type-strain genomes for metagenomic binning, comparative biology and taxonomic classification.</title>
        <authorList>
            <person name="Goeker M."/>
        </authorList>
    </citation>
    <scope>NUCLEOTIDE SEQUENCE [LARGE SCALE GENOMIC DNA]</scope>
    <source>
        <strain evidence="12 13">DSM 19612</strain>
    </source>
</reference>
<feature type="domain" description="Type II secretion system protein GspF" evidence="11">
    <location>
        <begin position="272"/>
        <end position="393"/>
    </location>
</feature>
<feature type="transmembrane region" description="Helical" evidence="10">
    <location>
        <begin position="374"/>
        <end position="395"/>
    </location>
</feature>
<proteinExistence type="inferred from homology"/>
<keyword evidence="4" id="KW-1003">Cell membrane</keyword>
<comment type="subcellular location">
    <subcellularLocation>
        <location evidence="1">Cell inner membrane</location>
        <topology evidence="1">Multi-pass membrane protein</topology>
    </subcellularLocation>
    <subcellularLocation>
        <location evidence="9">Cell membrane</location>
        <topology evidence="9">Multi-pass membrane protein</topology>
    </subcellularLocation>
</comment>
<evidence type="ECO:0000256" key="8">
    <source>
        <dbReference type="ARBA" id="ARBA00023136"/>
    </source>
</evidence>
<dbReference type="GO" id="GO:0009306">
    <property type="term" value="P:protein secretion"/>
    <property type="evidence" value="ECO:0007669"/>
    <property type="project" value="InterPro"/>
</dbReference>
<keyword evidence="6 9" id="KW-0812">Transmembrane</keyword>
<feature type="transmembrane region" description="Helical" evidence="10">
    <location>
        <begin position="169"/>
        <end position="197"/>
    </location>
</feature>
<evidence type="ECO:0000256" key="10">
    <source>
        <dbReference type="SAM" id="Phobius"/>
    </source>
</evidence>
<keyword evidence="8 10" id="KW-0472">Membrane</keyword>
<evidence type="ECO:0000256" key="6">
    <source>
        <dbReference type="ARBA" id="ARBA00022692"/>
    </source>
</evidence>
<protein>
    <submittedName>
        <fullName evidence="12">Type IV pilus assembly protein PilC</fullName>
    </submittedName>
</protein>